<comment type="caution">
    <text evidence="2">The sequence shown here is derived from an EMBL/GenBank/DDBJ whole genome shotgun (WGS) entry which is preliminary data.</text>
</comment>
<dbReference type="PANTHER" id="PTHR22504">
    <property type="entry name" value="REPRESSOR OF RNA POLYMERASE III TRANSCRIPTION MAF1"/>
    <property type="match status" value="1"/>
</dbReference>
<dbReference type="AlphaFoldDB" id="A0A4U0TX13"/>
<gene>
    <name evidence="2" type="ORF">B0A50_05364</name>
</gene>
<dbReference type="GO" id="GO:0016480">
    <property type="term" value="P:negative regulation of transcription by RNA polymerase III"/>
    <property type="evidence" value="ECO:0007669"/>
    <property type="project" value="InterPro"/>
</dbReference>
<dbReference type="InterPro" id="IPR015257">
    <property type="entry name" value="Maf1"/>
</dbReference>
<name>A0A4U0TX13_9PEZI</name>
<dbReference type="InterPro" id="IPR038564">
    <property type="entry name" value="Maf1_sf"/>
</dbReference>
<sequence length="383" mass="42970">MKYLPLANFDVINNALNFSTPDSHIIGGCDVYSIKAAGSDKKLYKDIDAELESQYDSLVRLSASLSPPAGNGDGESSKQNGRTKKRSKDRQLPTIDLSRASPFGPLSQVSARRLFAYLIATLNASHPDYDFSHILRPSDFKREPSLRRIMHTIDSRLQNLRPHPKTAYLEAPVLSNSAPVANSYGNEIWSPCMWNRIDNEMNLRYCDKFSYVPDVDPFDGDVGSIWSMHYFFFNRTRKRVCYIYLRGLSVISHSPMNAPVSYSKADLEAIKAAKLAVGDGAGKRASYWFACDSPIEHGETYGGADDDDDETMVIDDPGDDEIEVPHIDLDEIRSDLAEGYFNYDAEEYGFDPDEYGYAGDDFWVDRAPHVRGVSEEIGDAMEM</sequence>
<keyword evidence="3" id="KW-1185">Reference proteome</keyword>
<dbReference type="PANTHER" id="PTHR22504:SF0">
    <property type="entry name" value="REPRESSOR OF RNA POLYMERASE III TRANSCRIPTION MAF1 HOMOLOG"/>
    <property type="match status" value="1"/>
</dbReference>
<evidence type="ECO:0000313" key="3">
    <source>
        <dbReference type="Proteomes" id="UP000308549"/>
    </source>
</evidence>
<evidence type="ECO:0000256" key="1">
    <source>
        <dbReference type="SAM" id="MobiDB-lite"/>
    </source>
</evidence>
<dbReference type="Gene3D" id="3.40.1000.50">
    <property type="entry name" value="Repressor of RNA polymerase III transcription Maf1"/>
    <property type="match status" value="1"/>
</dbReference>
<dbReference type="GO" id="GO:0000994">
    <property type="term" value="F:RNA polymerase III core binding"/>
    <property type="evidence" value="ECO:0007669"/>
    <property type="project" value="TreeGrafter"/>
</dbReference>
<dbReference type="FunFam" id="3.40.1000.50:FF:000004">
    <property type="entry name" value="Repressor of RNA polymerase III transcription MAF1"/>
    <property type="match status" value="1"/>
</dbReference>
<evidence type="ECO:0008006" key="4">
    <source>
        <dbReference type="Google" id="ProtNLM"/>
    </source>
</evidence>
<dbReference type="Pfam" id="PF09174">
    <property type="entry name" value="Maf1"/>
    <property type="match status" value="1"/>
</dbReference>
<protein>
    <recommendedName>
        <fullName evidence="4">Repressor of RNA polymerase III transcription MAF1</fullName>
    </recommendedName>
</protein>
<feature type="region of interest" description="Disordered" evidence="1">
    <location>
        <begin position="64"/>
        <end position="99"/>
    </location>
</feature>
<organism evidence="2 3">
    <name type="scientific">Salinomyces thailandicus</name>
    <dbReference type="NCBI Taxonomy" id="706561"/>
    <lineage>
        <taxon>Eukaryota</taxon>
        <taxon>Fungi</taxon>
        <taxon>Dikarya</taxon>
        <taxon>Ascomycota</taxon>
        <taxon>Pezizomycotina</taxon>
        <taxon>Dothideomycetes</taxon>
        <taxon>Dothideomycetidae</taxon>
        <taxon>Mycosphaerellales</taxon>
        <taxon>Teratosphaeriaceae</taxon>
        <taxon>Salinomyces</taxon>
    </lineage>
</organism>
<dbReference type="Proteomes" id="UP000308549">
    <property type="component" value="Unassembled WGS sequence"/>
</dbReference>
<evidence type="ECO:0000313" key="2">
    <source>
        <dbReference type="EMBL" id="TKA26526.1"/>
    </source>
</evidence>
<dbReference type="GO" id="GO:0005634">
    <property type="term" value="C:nucleus"/>
    <property type="evidence" value="ECO:0007669"/>
    <property type="project" value="TreeGrafter"/>
</dbReference>
<dbReference type="EMBL" id="NAJL01000028">
    <property type="protein sequence ID" value="TKA26526.1"/>
    <property type="molecule type" value="Genomic_DNA"/>
</dbReference>
<dbReference type="OrthoDB" id="277029at2759"/>
<reference evidence="2 3" key="1">
    <citation type="submission" date="2017-03" db="EMBL/GenBank/DDBJ databases">
        <title>Genomes of endolithic fungi from Antarctica.</title>
        <authorList>
            <person name="Coleine C."/>
            <person name="Masonjones S."/>
            <person name="Stajich J.E."/>
        </authorList>
    </citation>
    <scope>NUCLEOTIDE SEQUENCE [LARGE SCALE GENOMIC DNA]</scope>
    <source>
        <strain evidence="2 3">CCFEE 6315</strain>
    </source>
</reference>
<accession>A0A4U0TX13</accession>
<proteinExistence type="predicted"/>